<accession>A0ACC3N5F6</accession>
<sequence>MLVDEAALAQKYDVIKFTVAGSTQLSSRTAAVVAKLKSPLPDSKPVLVALTAKARIASKLISVVEIAKREMAASKIGIYQYNALGSEMSEISPRPENKRVAQPNSDGESDDAFETMGAQNADRTTKKSAPLMTTYLSTTSIKEMRNAYGEQR</sequence>
<dbReference type="EMBL" id="JAUTXU010000087">
    <property type="protein sequence ID" value="KAK3710083.1"/>
    <property type="molecule type" value="Genomic_DNA"/>
</dbReference>
<dbReference type="Proteomes" id="UP001281147">
    <property type="component" value="Unassembled WGS sequence"/>
</dbReference>
<comment type="caution">
    <text evidence="1">The sequence shown here is derived from an EMBL/GenBank/DDBJ whole genome shotgun (WGS) entry which is preliminary data.</text>
</comment>
<evidence type="ECO:0000313" key="2">
    <source>
        <dbReference type="Proteomes" id="UP001281147"/>
    </source>
</evidence>
<evidence type="ECO:0000313" key="1">
    <source>
        <dbReference type="EMBL" id="KAK3710083.1"/>
    </source>
</evidence>
<proteinExistence type="predicted"/>
<keyword evidence="2" id="KW-1185">Reference proteome</keyword>
<protein>
    <submittedName>
        <fullName evidence="1">Uncharacterized protein</fullName>
    </submittedName>
</protein>
<name>A0ACC3N5F6_9PEZI</name>
<reference evidence="1" key="1">
    <citation type="submission" date="2023-07" db="EMBL/GenBank/DDBJ databases">
        <title>Black Yeasts Isolated from many extreme environments.</title>
        <authorList>
            <person name="Coleine C."/>
            <person name="Stajich J.E."/>
            <person name="Selbmann L."/>
        </authorList>
    </citation>
    <scope>NUCLEOTIDE SEQUENCE</scope>
    <source>
        <strain evidence="1">CCFEE 5714</strain>
    </source>
</reference>
<organism evidence="1 2">
    <name type="scientific">Vermiconidia calcicola</name>
    <dbReference type="NCBI Taxonomy" id="1690605"/>
    <lineage>
        <taxon>Eukaryota</taxon>
        <taxon>Fungi</taxon>
        <taxon>Dikarya</taxon>
        <taxon>Ascomycota</taxon>
        <taxon>Pezizomycotina</taxon>
        <taxon>Dothideomycetes</taxon>
        <taxon>Dothideomycetidae</taxon>
        <taxon>Mycosphaerellales</taxon>
        <taxon>Extremaceae</taxon>
        <taxon>Vermiconidia</taxon>
    </lineage>
</organism>
<gene>
    <name evidence="1" type="ORF">LTR37_010514</name>
</gene>